<comment type="caution">
    <text evidence="11">The sequence shown here is derived from an EMBL/GenBank/DDBJ whole genome shotgun (WGS) entry which is preliminary data.</text>
</comment>
<evidence type="ECO:0000256" key="2">
    <source>
        <dbReference type="ARBA" id="ARBA00022670"/>
    </source>
</evidence>
<evidence type="ECO:0000256" key="4">
    <source>
        <dbReference type="ARBA" id="ARBA00022801"/>
    </source>
</evidence>
<gene>
    <name evidence="11" type="ORF">SAMN05421578_102305</name>
</gene>
<feature type="binding site" evidence="9">
    <location>
        <position position="170"/>
    </location>
    <ligand>
        <name>Zn(2+)</name>
        <dbReference type="ChEBI" id="CHEBI:29105"/>
        <note>catalytic</note>
    </ligand>
</feature>
<evidence type="ECO:0000256" key="8">
    <source>
        <dbReference type="ARBA" id="ARBA00023316"/>
    </source>
</evidence>
<dbReference type="RefSeq" id="WP_211269751.1">
    <property type="nucleotide sequence ID" value="NZ_FTNK01000002.1"/>
</dbReference>
<name>A0ABY1JNR2_9BACL</name>
<evidence type="ECO:0000256" key="3">
    <source>
        <dbReference type="ARBA" id="ARBA00022723"/>
    </source>
</evidence>
<feature type="active site" description="Proton donor/acceptor" evidence="9">
    <location>
        <position position="228"/>
    </location>
</feature>
<dbReference type="InterPro" id="IPR000755">
    <property type="entry name" value="A_A_dipeptidase"/>
</dbReference>
<reference evidence="11 12" key="1">
    <citation type="submission" date="2017-01" db="EMBL/GenBank/DDBJ databases">
        <authorList>
            <person name="Varghese N."/>
            <person name="Submissions S."/>
        </authorList>
    </citation>
    <scope>NUCLEOTIDE SEQUENCE [LARGE SCALE GENOMIC DNA]</scope>
    <source>
        <strain evidence="11 12">ATCC 23464</strain>
    </source>
</reference>
<evidence type="ECO:0000256" key="10">
    <source>
        <dbReference type="PIRNR" id="PIRNR026671"/>
    </source>
</evidence>
<keyword evidence="4 9" id="KW-0378">Hydrolase</keyword>
<accession>A0ABY1JNR2</accession>
<keyword evidence="3 9" id="KW-0479">Metal-binding</keyword>
<feature type="binding site" evidence="9">
    <location>
        <position position="231"/>
    </location>
    <ligand>
        <name>Zn(2+)</name>
        <dbReference type="ChEBI" id="CHEBI:29105"/>
        <note>catalytic</note>
    </ligand>
</feature>
<feature type="binding site" evidence="9">
    <location>
        <position position="163"/>
    </location>
    <ligand>
        <name>Zn(2+)</name>
        <dbReference type="ChEBI" id="CHEBI:29105"/>
        <note>catalytic</note>
    </ligand>
</feature>
<evidence type="ECO:0000313" key="12">
    <source>
        <dbReference type="Proteomes" id="UP000186666"/>
    </source>
</evidence>
<evidence type="ECO:0000256" key="9">
    <source>
        <dbReference type="HAMAP-Rule" id="MF_01924"/>
    </source>
</evidence>
<keyword evidence="2 9" id="KW-0645">Protease</keyword>
<comment type="cofactor">
    <cofactor evidence="9">
        <name>Zn(2+)</name>
        <dbReference type="ChEBI" id="CHEBI:29105"/>
    </cofactor>
    <text evidence="9">Binds 1 zinc ion per subunit.</text>
</comment>
<dbReference type="SUPFAM" id="SSF55166">
    <property type="entry name" value="Hedgehog/DD-peptidase"/>
    <property type="match status" value="1"/>
</dbReference>
<keyword evidence="8 10" id="KW-0961">Cell wall biogenesis/degradation</keyword>
<dbReference type="HAMAP" id="MF_01924">
    <property type="entry name" value="A_A_dipeptidase"/>
    <property type="match status" value="1"/>
</dbReference>
<dbReference type="CDD" id="cd14817">
    <property type="entry name" value="D-Ala-D-Ala_dipeptidase_VanX"/>
    <property type="match status" value="1"/>
</dbReference>
<dbReference type="Proteomes" id="UP000186666">
    <property type="component" value="Unassembled WGS sequence"/>
</dbReference>
<dbReference type="PIRSF" id="PIRSF026671">
    <property type="entry name" value="AA_dipeptidase"/>
    <property type="match status" value="1"/>
</dbReference>
<keyword evidence="7 9" id="KW-0482">Metalloprotease</keyword>
<proteinExistence type="inferred from homology"/>
<organism evidence="11 12">
    <name type="scientific">Paenibacillus macquariensis</name>
    <dbReference type="NCBI Taxonomy" id="948756"/>
    <lineage>
        <taxon>Bacteria</taxon>
        <taxon>Bacillati</taxon>
        <taxon>Bacillota</taxon>
        <taxon>Bacilli</taxon>
        <taxon>Bacillales</taxon>
        <taxon>Paenibacillaceae</taxon>
        <taxon>Paenibacillus</taxon>
    </lineage>
</organism>
<dbReference type="EMBL" id="FTNK01000002">
    <property type="protein sequence ID" value="SIQ50643.1"/>
    <property type="molecule type" value="Genomic_DNA"/>
</dbReference>
<evidence type="ECO:0000256" key="5">
    <source>
        <dbReference type="ARBA" id="ARBA00022833"/>
    </source>
</evidence>
<dbReference type="EC" id="3.4.13.22" evidence="9 10"/>
<dbReference type="Gene3D" id="3.30.1380.10">
    <property type="match status" value="1"/>
</dbReference>
<keyword evidence="5 9" id="KW-0862">Zinc</keyword>
<comment type="function">
    <text evidence="9 10">Catalyzes hydrolysis of the D-alanyl-D-alanine dipeptide.</text>
</comment>
<comment type="catalytic activity">
    <reaction evidence="1 9 10">
        <text>D-alanyl-D-alanine + H2O = 2 D-alanine</text>
        <dbReference type="Rhea" id="RHEA:20661"/>
        <dbReference type="ChEBI" id="CHEBI:15377"/>
        <dbReference type="ChEBI" id="CHEBI:57416"/>
        <dbReference type="ChEBI" id="CHEBI:57822"/>
        <dbReference type="EC" id="3.4.13.22"/>
    </reaction>
</comment>
<sequence>MKPFSRGMVITLSALLLSMFITSSIFGQPVIAESLNGAKDMVVKKNNLPKGFVYIVDMIPLAHFDIRYYSEYNFVGKRIDGYKAPLAIMSLKGVTALKKVSDELEKKGYLLLIYDAYRPQKGVNDFVRWSKDGKDTKMKNEFYPLLDKRNLFKLGFISSKSGHTRGSTIDLSLVHKSTGKVVDMGGPFDFFGDISNHGTKLITKQQTGNRNVLKNAMVKYGFKPYSKEWWHYTLINEPFPKQYFNFDVE</sequence>
<feature type="site" description="Transition state stabilizer" evidence="9">
    <location>
        <position position="118"/>
    </location>
</feature>
<evidence type="ECO:0000256" key="7">
    <source>
        <dbReference type="ARBA" id="ARBA00023049"/>
    </source>
</evidence>
<keyword evidence="12" id="KW-1185">Reference proteome</keyword>
<protein>
    <recommendedName>
        <fullName evidence="9 10">D-alanyl-D-alanine dipeptidase</fullName>
        <shortName evidence="9 10">D-Ala-D-Ala dipeptidase</shortName>
        <ecNumber evidence="9 10">3.4.13.22</ecNumber>
    </recommendedName>
</protein>
<dbReference type="Pfam" id="PF01427">
    <property type="entry name" value="Peptidase_M15"/>
    <property type="match status" value="1"/>
</dbReference>
<comment type="similarity">
    <text evidence="9 10">Belongs to the peptidase M15D family.</text>
</comment>
<keyword evidence="6 9" id="KW-0224">Dipeptidase</keyword>
<evidence type="ECO:0000256" key="1">
    <source>
        <dbReference type="ARBA" id="ARBA00001362"/>
    </source>
</evidence>
<dbReference type="InterPro" id="IPR009045">
    <property type="entry name" value="Zn_M74/Hedgehog-like"/>
</dbReference>
<dbReference type="PANTHER" id="PTHR43126">
    <property type="entry name" value="D-ALANYL-D-ALANINE DIPEPTIDASE"/>
    <property type="match status" value="1"/>
</dbReference>
<dbReference type="PANTHER" id="PTHR43126:SF1">
    <property type="entry name" value="D-ALANYL-D-ALANINE DIPEPTIDASE"/>
    <property type="match status" value="1"/>
</dbReference>
<evidence type="ECO:0000313" key="11">
    <source>
        <dbReference type="EMBL" id="SIQ50643.1"/>
    </source>
</evidence>
<evidence type="ECO:0000256" key="6">
    <source>
        <dbReference type="ARBA" id="ARBA00022997"/>
    </source>
</evidence>